<feature type="chain" id="PRO_5041673498" evidence="1">
    <location>
        <begin position="21"/>
        <end position="133"/>
    </location>
</feature>
<organism evidence="2 3">
    <name type="scientific">Sphenostylis stenocarpa</name>
    <dbReference type="NCBI Taxonomy" id="92480"/>
    <lineage>
        <taxon>Eukaryota</taxon>
        <taxon>Viridiplantae</taxon>
        <taxon>Streptophyta</taxon>
        <taxon>Embryophyta</taxon>
        <taxon>Tracheophyta</taxon>
        <taxon>Spermatophyta</taxon>
        <taxon>Magnoliopsida</taxon>
        <taxon>eudicotyledons</taxon>
        <taxon>Gunneridae</taxon>
        <taxon>Pentapetalae</taxon>
        <taxon>rosids</taxon>
        <taxon>fabids</taxon>
        <taxon>Fabales</taxon>
        <taxon>Fabaceae</taxon>
        <taxon>Papilionoideae</taxon>
        <taxon>50 kb inversion clade</taxon>
        <taxon>NPAAA clade</taxon>
        <taxon>indigoferoid/millettioid clade</taxon>
        <taxon>Phaseoleae</taxon>
        <taxon>Sphenostylis</taxon>
    </lineage>
</organism>
<dbReference type="SUPFAM" id="SSF49723">
    <property type="entry name" value="Lipase/lipooxygenase domain (PLAT/LH2 domain)"/>
    <property type="match status" value="1"/>
</dbReference>
<dbReference type="InterPro" id="IPR010417">
    <property type="entry name" value="Embryo-specific_ATS3"/>
</dbReference>
<feature type="signal peptide" evidence="1">
    <location>
        <begin position="1"/>
        <end position="20"/>
    </location>
</feature>
<dbReference type="InterPro" id="IPR036392">
    <property type="entry name" value="PLAT/LH2_dom_sf"/>
</dbReference>
<protein>
    <submittedName>
        <fullName evidence="2">Uncharacterized protein</fullName>
    </submittedName>
</protein>
<dbReference type="Pfam" id="PF06232">
    <property type="entry name" value="ATS3"/>
    <property type="match status" value="1"/>
</dbReference>
<evidence type="ECO:0000256" key="1">
    <source>
        <dbReference type="SAM" id="SignalP"/>
    </source>
</evidence>
<dbReference type="AlphaFoldDB" id="A0AA86VH14"/>
<accession>A0AA86VH14</accession>
<keyword evidence="3" id="KW-1185">Reference proteome</keyword>
<dbReference type="EMBL" id="OY731401">
    <property type="protein sequence ID" value="CAJ1952545.1"/>
    <property type="molecule type" value="Genomic_DNA"/>
</dbReference>
<proteinExistence type="predicted"/>
<dbReference type="Gramene" id="rna-AYBTSS11_LOCUS15353">
    <property type="protein sequence ID" value="CAJ1952545.1"/>
    <property type="gene ID" value="gene-AYBTSS11_LOCUS15353"/>
</dbReference>
<keyword evidence="1" id="KW-0732">Signal</keyword>
<dbReference type="Proteomes" id="UP001189624">
    <property type="component" value="Chromosome 4"/>
</dbReference>
<evidence type="ECO:0000313" key="2">
    <source>
        <dbReference type="EMBL" id="CAJ1952545.1"/>
    </source>
</evidence>
<reference evidence="2" key="1">
    <citation type="submission" date="2023-10" db="EMBL/GenBank/DDBJ databases">
        <authorList>
            <person name="Domelevo Entfellner J.-B."/>
        </authorList>
    </citation>
    <scope>NUCLEOTIDE SEQUENCE</scope>
</reference>
<name>A0AA86VH14_9FABA</name>
<evidence type="ECO:0000313" key="3">
    <source>
        <dbReference type="Proteomes" id="UP001189624"/>
    </source>
</evidence>
<gene>
    <name evidence="2" type="ORF">AYBTSS11_LOCUS15353</name>
</gene>
<sequence>MMKLVLVLFFLASGLRLSVSEFQCDSLECHDYRNLSYGCTEVYVLRIWKSRFDQCPVDGFEIPGACPYTICYIALLRYGAPDEWKPKEVKIYDMDFKSHNSYGSTFSGQSLRWSGLYICHCFFINYPKNTKAF</sequence>